<gene>
    <name evidence="4" type="ORF">DAEQUDRAFT_675249</name>
</gene>
<reference evidence="4 5" key="1">
    <citation type="journal article" date="2016" name="Mol. Biol. Evol.">
        <title>Comparative Genomics of Early-Diverging Mushroom-Forming Fungi Provides Insights into the Origins of Lignocellulose Decay Capabilities.</title>
        <authorList>
            <person name="Nagy L.G."/>
            <person name="Riley R."/>
            <person name="Tritt A."/>
            <person name="Adam C."/>
            <person name="Daum C."/>
            <person name="Floudas D."/>
            <person name="Sun H."/>
            <person name="Yadav J.S."/>
            <person name="Pangilinan J."/>
            <person name="Larsson K.H."/>
            <person name="Matsuura K."/>
            <person name="Barry K."/>
            <person name="Labutti K."/>
            <person name="Kuo R."/>
            <person name="Ohm R.A."/>
            <person name="Bhattacharya S.S."/>
            <person name="Shirouzu T."/>
            <person name="Yoshinaga Y."/>
            <person name="Martin F.M."/>
            <person name="Grigoriev I.V."/>
            <person name="Hibbett D.S."/>
        </authorList>
    </citation>
    <scope>NUCLEOTIDE SEQUENCE [LARGE SCALE GENOMIC DNA]</scope>
    <source>
        <strain evidence="4 5">L-15889</strain>
    </source>
</reference>
<keyword evidence="5" id="KW-1185">Reference proteome</keyword>
<evidence type="ECO:0000313" key="5">
    <source>
        <dbReference type="Proteomes" id="UP000076727"/>
    </source>
</evidence>
<dbReference type="EMBL" id="KV429091">
    <property type="protein sequence ID" value="KZT66328.1"/>
    <property type="molecule type" value="Genomic_DNA"/>
</dbReference>
<feature type="domain" description="Glyoxal oxidase N-terminal" evidence="2">
    <location>
        <begin position="70"/>
        <end position="404"/>
    </location>
</feature>
<evidence type="ECO:0000313" key="4">
    <source>
        <dbReference type="EMBL" id="KZT66328.1"/>
    </source>
</evidence>
<protein>
    <submittedName>
        <fullName evidence="4">Copper radical oxidase</fullName>
    </submittedName>
</protein>
<organism evidence="4 5">
    <name type="scientific">Daedalea quercina L-15889</name>
    <dbReference type="NCBI Taxonomy" id="1314783"/>
    <lineage>
        <taxon>Eukaryota</taxon>
        <taxon>Fungi</taxon>
        <taxon>Dikarya</taxon>
        <taxon>Basidiomycota</taxon>
        <taxon>Agaricomycotina</taxon>
        <taxon>Agaricomycetes</taxon>
        <taxon>Polyporales</taxon>
        <taxon>Fomitopsis</taxon>
    </lineage>
</organism>
<dbReference type="STRING" id="1314783.A0A165MZR1"/>
<dbReference type="InterPro" id="IPR014756">
    <property type="entry name" value="Ig_E-set"/>
</dbReference>
<dbReference type="Pfam" id="PF09118">
    <property type="entry name" value="GO-like_E_set"/>
    <property type="match status" value="1"/>
</dbReference>
<keyword evidence="1" id="KW-0732">Signal</keyword>
<dbReference type="SUPFAM" id="SSF81296">
    <property type="entry name" value="E set domains"/>
    <property type="match status" value="1"/>
</dbReference>
<dbReference type="InterPro" id="IPR037293">
    <property type="entry name" value="Gal_Oxidase_central_sf"/>
</dbReference>
<evidence type="ECO:0000259" key="3">
    <source>
        <dbReference type="Pfam" id="PF09118"/>
    </source>
</evidence>
<dbReference type="InterPro" id="IPR013783">
    <property type="entry name" value="Ig-like_fold"/>
</dbReference>
<dbReference type="InterPro" id="IPR015202">
    <property type="entry name" value="GO-like_E_set"/>
</dbReference>
<dbReference type="OrthoDB" id="2791266at2759"/>
<dbReference type="Gene3D" id="2.60.40.10">
    <property type="entry name" value="Immunoglobulins"/>
    <property type="match status" value="1"/>
</dbReference>
<dbReference type="InterPro" id="IPR009880">
    <property type="entry name" value="Glyoxal_oxidase_N"/>
</dbReference>
<dbReference type="SUPFAM" id="SSF50965">
    <property type="entry name" value="Galactose oxidase, central domain"/>
    <property type="match status" value="1"/>
</dbReference>
<name>A0A165MZR1_9APHY</name>
<evidence type="ECO:0000256" key="1">
    <source>
        <dbReference type="ARBA" id="ARBA00022729"/>
    </source>
</evidence>
<dbReference type="PANTHER" id="PTHR32208">
    <property type="entry name" value="SECRETED PROTEIN-RELATED"/>
    <property type="match status" value="1"/>
</dbReference>
<sequence length="488" mass="53374">MYSPYAASLLKAKDKHPVQFLIGGVIVPLVVTVGINGKVSSVKKYGTSEFDNSTGAYELVLSLVDNFDLAWRTMHVKTDVFCSGSLIHPDRAARQLNVGGWSLESTYGIRLYAADGSPGVNGTNDWEEELARTELELASQRGRWHPSALLMSNRSVLVVGGEVGSNGAPEPTLEILLTPTGGPTYKFLDYLNRTDPNNLYLFLHMLTSGRVFIGYCNEARIPDPVTLDTYQVLPNIPGSVTSFVAGRTYPMEATAVLFRQYPPYTDPVTVLICGGSNFGIAFDNCLSIQPEVEHPEWVIERMPSKRVITCIVTLPDRTFLIANGAQAGVAGFGLGSDSNYQALLYDPSQPVHQRISLLNTTIVALMYHSELTLLPDGRALVYGSDPQTPGYPEEMRIELYYLPYVTDGRTQPNFTVEENDWDHGGTYTAISVGLYEGTTDTMRVSMLTATSSTHGNNMGSRTIFPEFTCNGNTFTVTAPPNSYVSPLG</sequence>
<dbReference type="PANTHER" id="PTHR32208:SF105">
    <property type="entry name" value="COPPER RADICAL OXIDASE"/>
    <property type="match status" value="1"/>
</dbReference>
<evidence type="ECO:0000259" key="2">
    <source>
        <dbReference type="Pfam" id="PF07250"/>
    </source>
</evidence>
<dbReference type="InterPro" id="IPR011043">
    <property type="entry name" value="Gal_Oxase/kelch_b-propeller"/>
</dbReference>
<dbReference type="AlphaFoldDB" id="A0A165MZR1"/>
<accession>A0A165MZR1</accession>
<feature type="domain" description="Galactose oxidase-like Early set" evidence="3">
    <location>
        <begin position="412"/>
        <end position="488"/>
    </location>
</feature>
<dbReference type="Gene3D" id="2.130.10.80">
    <property type="entry name" value="Galactose oxidase/kelch, beta-propeller"/>
    <property type="match status" value="1"/>
</dbReference>
<dbReference type="Pfam" id="PF07250">
    <property type="entry name" value="Glyoxal_oxid_N"/>
    <property type="match status" value="1"/>
</dbReference>
<proteinExistence type="predicted"/>
<dbReference type="Proteomes" id="UP000076727">
    <property type="component" value="Unassembled WGS sequence"/>
</dbReference>